<comment type="caution">
    <text evidence="1">The sequence shown here is derived from an EMBL/GenBank/DDBJ whole genome shotgun (WGS) entry which is preliminary data.</text>
</comment>
<organism evidence="1 2">
    <name type="scientific">Phyllosticta citriasiana</name>
    <dbReference type="NCBI Taxonomy" id="595635"/>
    <lineage>
        <taxon>Eukaryota</taxon>
        <taxon>Fungi</taxon>
        <taxon>Dikarya</taxon>
        <taxon>Ascomycota</taxon>
        <taxon>Pezizomycotina</taxon>
        <taxon>Dothideomycetes</taxon>
        <taxon>Dothideomycetes incertae sedis</taxon>
        <taxon>Botryosphaeriales</taxon>
        <taxon>Phyllostictaceae</taxon>
        <taxon>Phyllosticta</taxon>
    </lineage>
</organism>
<keyword evidence="2" id="KW-1185">Reference proteome</keyword>
<protein>
    <recommendedName>
        <fullName evidence="3">Secreted protein</fullName>
    </recommendedName>
</protein>
<dbReference type="Proteomes" id="UP001363622">
    <property type="component" value="Unassembled WGS sequence"/>
</dbReference>
<sequence length="103" mass="11870">MHVRIYAGWLAGWLVGWWARLFARSLTGWLTSERANQPTNQPRVLAWKDGGMLACLHAGMHAVSGSSERVDRARKRREMLPGLSQEGWMRCDAMRCDAMRWVR</sequence>
<evidence type="ECO:0000313" key="1">
    <source>
        <dbReference type="EMBL" id="KAK7509743.1"/>
    </source>
</evidence>
<name>A0ABR1K882_9PEZI</name>
<proteinExistence type="predicted"/>
<evidence type="ECO:0008006" key="3">
    <source>
        <dbReference type="Google" id="ProtNLM"/>
    </source>
</evidence>
<evidence type="ECO:0000313" key="2">
    <source>
        <dbReference type="Proteomes" id="UP001363622"/>
    </source>
</evidence>
<gene>
    <name evidence="1" type="ORF">IWZ03DRAFT_390048</name>
</gene>
<accession>A0ABR1K882</accession>
<reference evidence="1 2" key="1">
    <citation type="submission" date="2024-04" db="EMBL/GenBank/DDBJ databases">
        <title>Phyllosticta paracitricarpa is synonymous to the EU quarantine fungus P. citricarpa based on phylogenomic analyses.</title>
        <authorList>
            <consortium name="Lawrence Berkeley National Laboratory"/>
            <person name="Van Ingen-Buijs V.A."/>
            <person name="Van Westerhoven A.C."/>
            <person name="Haridas S."/>
            <person name="Skiadas P."/>
            <person name="Martin F."/>
            <person name="Groenewald J.Z."/>
            <person name="Crous P.W."/>
            <person name="Seidl M.F."/>
        </authorList>
    </citation>
    <scope>NUCLEOTIDE SEQUENCE [LARGE SCALE GENOMIC DNA]</scope>
    <source>
        <strain evidence="1 2">CBS 123371</strain>
    </source>
</reference>
<dbReference type="EMBL" id="JBBPHU010000016">
    <property type="protein sequence ID" value="KAK7509743.1"/>
    <property type="molecule type" value="Genomic_DNA"/>
</dbReference>